<comment type="subcellular location">
    <subcellularLocation>
        <location evidence="1">Cytoplasm</location>
    </subcellularLocation>
</comment>
<accession>A0A5J9UIV7</accession>
<dbReference type="GO" id="GO:0046872">
    <property type="term" value="F:metal ion binding"/>
    <property type="evidence" value="ECO:0007669"/>
    <property type="project" value="UniProtKB-KW"/>
</dbReference>
<dbReference type="GO" id="GO:0005737">
    <property type="term" value="C:cytoplasm"/>
    <property type="evidence" value="ECO:0007669"/>
    <property type="project" value="UniProtKB-SubCell"/>
</dbReference>
<dbReference type="Gramene" id="TVU23703">
    <property type="protein sequence ID" value="TVU23703"/>
    <property type="gene ID" value="EJB05_26082"/>
</dbReference>
<feature type="domain" description="FLZ-type" evidence="6">
    <location>
        <begin position="61"/>
        <end position="105"/>
    </location>
</feature>
<dbReference type="EMBL" id="RWGY01000013">
    <property type="protein sequence ID" value="TVU23703.1"/>
    <property type="molecule type" value="Genomic_DNA"/>
</dbReference>
<dbReference type="Pfam" id="PF04570">
    <property type="entry name" value="zf-FLZ"/>
    <property type="match status" value="1"/>
</dbReference>
<comment type="similarity">
    <text evidence="2">Belongs to the FLZ family.</text>
</comment>
<dbReference type="InterPro" id="IPR007650">
    <property type="entry name" value="Zf-FLZ_dom"/>
</dbReference>
<keyword evidence="3" id="KW-0963">Cytoplasm</keyword>
<dbReference type="PROSITE" id="PS51795">
    <property type="entry name" value="ZF_FLZ"/>
    <property type="match status" value="1"/>
</dbReference>
<dbReference type="OrthoDB" id="1926521at2759"/>
<evidence type="ECO:0000256" key="4">
    <source>
        <dbReference type="ARBA" id="ARBA00022723"/>
    </source>
</evidence>
<protein>
    <recommendedName>
        <fullName evidence="6">FLZ-type domain-containing protein</fullName>
    </recommendedName>
</protein>
<keyword evidence="8" id="KW-1185">Reference proteome</keyword>
<proteinExistence type="inferred from homology"/>
<dbReference type="PANTHER" id="PTHR33059">
    <property type="entry name" value="FCS-LIKE ZINC FINGER 5"/>
    <property type="match status" value="1"/>
</dbReference>
<evidence type="ECO:0000256" key="5">
    <source>
        <dbReference type="PROSITE-ProRule" id="PRU01131"/>
    </source>
</evidence>
<dbReference type="AlphaFoldDB" id="A0A5J9UIV7"/>
<sequence>MAGLSVVLETTTTAKQQLQYPARTPPQIINKATLLNATTSKSSGASSPPASPMALPPPTCSFLHQCLLCRRELADGVDIYIYRGDRAFCSEECRCRHILLDDDDGAIDCARVAAADRSRRRRQAVAGGFAF</sequence>
<dbReference type="PANTHER" id="PTHR33059:SF84">
    <property type="entry name" value="FCS-LIKE ZINC FINGER 15"/>
    <property type="match status" value="1"/>
</dbReference>
<evidence type="ECO:0000256" key="1">
    <source>
        <dbReference type="ARBA" id="ARBA00004496"/>
    </source>
</evidence>
<name>A0A5J9UIV7_9POAL</name>
<evidence type="ECO:0000313" key="7">
    <source>
        <dbReference type="EMBL" id="TVU23703.1"/>
    </source>
</evidence>
<evidence type="ECO:0000313" key="8">
    <source>
        <dbReference type="Proteomes" id="UP000324897"/>
    </source>
</evidence>
<evidence type="ECO:0000256" key="2">
    <source>
        <dbReference type="ARBA" id="ARBA00009374"/>
    </source>
</evidence>
<organism evidence="7 8">
    <name type="scientific">Eragrostis curvula</name>
    <name type="common">weeping love grass</name>
    <dbReference type="NCBI Taxonomy" id="38414"/>
    <lineage>
        <taxon>Eukaryota</taxon>
        <taxon>Viridiplantae</taxon>
        <taxon>Streptophyta</taxon>
        <taxon>Embryophyta</taxon>
        <taxon>Tracheophyta</taxon>
        <taxon>Spermatophyta</taxon>
        <taxon>Magnoliopsida</taxon>
        <taxon>Liliopsida</taxon>
        <taxon>Poales</taxon>
        <taxon>Poaceae</taxon>
        <taxon>PACMAD clade</taxon>
        <taxon>Chloridoideae</taxon>
        <taxon>Eragrostideae</taxon>
        <taxon>Eragrostidinae</taxon>
        <taxon>Eragrostis</taxon>
    </lineage>
</organism>
<gene>
    <name evidence="7" type="ORF">EJB05_26082</name>
</gene>
<dbReference type="Proteomes" id="UP000324897">
    <property type="component" value="Chromosome 2"/>
</dbReference>
<comment type="caution">
    <text evidence="7">The sequence shown here is derived from an EMBL/GenBank/DDBJ whole genome shotgun (WGS) entry which is preliminary data.</text>
</comment>
<evidence type="ECO:0000256" key="3">
    <source>
        <dbReference type="ARBA" id="ARBA00022490"/>
    </source>
</evidence>
<evidence type="ECO:0000259" key="6">
    <source>
        <dbReference type="PROSITE" id="PS51795"/>
    </source>
</evidence>
<reference evidence="7 8" key="1">
    <citation type="journal article" date="2019" name="Sci. Rep.">
        <title>A high-quality genome of Eragrostis curvula grass provides insights into Poaceae evolution and supports new strategies to enhance forage quality.</title>
        <authorList>
            <person name="Carballo J."/>
            <person name="Santos B.A.C.M."/>
            <person name="Zappacosta D."/>
            <person name="Garbus I."/>
            <person name="Selva J.P."/>
            <person name="Gallo C.A."/>
            <person name="Diaz A."/>
            <person name="Albertini E."/>
            <person name="Caccamo M."/>
            <person name="Echenique V."/>
        </authorList>
    </citation>
    <scope>NUCLEOTIDE SEQUENCE [LARGE SCALE GENOMIC DNA]</scope>
    <source>
        <strain evidence="8">cv. Victoria</strain>
        <tissue evidence="7">Leaf</tissue>
    </source>
</reference>
<keyword evidence="4" id="KW-0479">Metal-binding</keyword>
<feature type="zinc finger region" description="FLZ-type" evidence="5">
    <location>
        <begin position="61"/>
        <end position="105"/>
    </location>
</feature>